<dbReference type="InterPro" id="IPR011989">
    <property type="entry name" value="ARM-like"/>
</dbReference>
<evidence type="ECO:0000313" key="6">
    <source>
        <dbReference type="EMBL" id="KAG0298359.1"/>
    </source>
</evidence>
<feature type="domain" description="Importin N-terminal" evidence="5">
    <location>
        <begin position="25"/>
        <end position="97"/>
    </location>
</feature>
<dbReference type="EMBL" id="JAAAIM010000010">
    <property type="protein sequence ID" value="KAG0298359.1"/>
    <property type="molecule type" value="Genomic_DNA"/>
</dbReference>
<accession>A0ABQ7KIJ8</accession>
<dbReference type="Proteomes" id="UP001194696">
    <property type="component" value="Unassembled WGS sequence"/>
</dbReference>
<dbReference type="Pfam" id="PF03810">
    <property type="entry name" value="IBN_N"/>
    <property type="match status" value="1"/>
</dbReference>
<evidence type="ECO:0000256" key="1">
    <source>
        <dbReference type="ARBA" id="ARBA00004123"/>
    </source>
</evidence>
<dbReference type="SUPFAM" id="SSF48371">
    <property type="entry name" value="ARM repeat"/>
    <property type="match status" value="1"/>
</dbReference>
<name>A0ABQ7KIJ8_9FUNG</name>
<keyword evidence="4" id="KW-0539">Nucleus</keyword>
<comment type="caution">
    <text evidence="6">The sequence shown here is derived from an EMBL/GenBank/DDBJ whole genome shotgun (WGS) entry which is preliminary data.</text>
</comment>
<dbReference type="PANTHER" id="PTHR10997:SF7">
    <property type="entry name" value="IMPORTIN-11"/>
    <property type="match status" value="1"/>
</dbReference>
<dbReference type="SMART" id="SM00913">
    <property type="entry name" value="IBN_N"/>
    <property type="match status" value="1"/>
</dbReference>
<evidence type="ECO:0000313" key="7">
    <source>
        <dbReference type="Proteomes" id="UP001194696"/>
    </source>
</evidence>
<keyword evidence="3" id="KW-0813">Transport</keyword>
<evidence type="ECO:0000256" key="3">
    <source>
        <dbReference type="ARBA" id="ARBA00022448"/>
    </source>
</evidence>
<protein>
    <submittedName>
        <fullName evidence="6">Importin-11</fullName>
    </submittedName>
</protein>
<gene>
    <name evidence="6" type="primary">IPO11</name>
    <name evidence="6" type="ORF">BGZ96_000073</name>
</gene>
<dbReference type="InterPro" id="IPR001494">
    <property type="entry name" value="Importin-beta_N"/>
</dbReference>
<dbReference type="InterPro" id="IPR058669">
    <property type="entry name" value="TPR_IPO7/11-like"/>
</dbReference>
<keyword evidence="7" id="KW-1185">Reference proteome</keyword>
<evidence type="ECO:0000256" key="2">
    <source>
        <dbReference type="ARBA" id="ARBA00007991"/>
    </source>
</evidence>
<proteinExistence type="inferred from homology"/>
<evidence type="ECO:0000256" key="4">
    <source>
        <dbReference type="ARBA" id="ARBA00023242"/>
    </source>
</evidence>
<reference evidence="6 7" key="1">
    <citation type="journal article" date="2020" name="Fungal Divers.">
        <title>Resolving the Mortierellaceae phylogeny through synthesis of multi-gene phylogenetics and phylogenomics.</title>
        <authorList>
            <person name="Vandepol N."/>
            <person name="Liber J."/>
            <person name="Desiro A."/>
            <person name="Na H."/>
            <person name="Kennedy M."/>
            <person name="Barry K."/>
            <person name="Grigoriev I.V."/>
            <person name="Miller A.N."/>
            <person name="O'Donnell K."/>
            <person name="Stajich J.E."/>
            <person name="Bonito G."/>
        </authorList>
    </citation>
    <scope>NUCLEOTIDE SEQUENCE [LARGE SCALE GENOMIC DNA]</scope>
    <source>
        <strain evidence="6 7">AD045</strain>
    </source>
</reference>
<comment type="similarity">
    <text evidence="2">Belongs to the importin beta family.</text>
</comment>
<dbReference type="InterPro" id="IPR016024">
    <property type="entry name" value="ARM-type_fold"/>
</dbReference>
<dbReference type="Gene3D" id="1.25.10.10">
    <property type="entry name" value="Leucine-rich Repeat Variant"/>
    <property type="match status" value="1"/>
</dbReference>
<dbReference type="PROSITE" id="PS50166">
    <property type="entry name" value="IMPORTIN_B_NT"/>
    <property type="match status" value="1"/>
</dbReference>
<evidence type="ECO:0000259" key="5">
    <source>
        <dbReference type="PROSITE" id="PS50166"/>
    </source>
</evidence>
<sequence>MSARDSLLTVLAEAASQDPTRMQSAVTQLQQWEATPQFNATLQDIFYDKSIDTNIRWQAIIYLKNGIDKYWRKLAKNAISPEEKAAIRSRLLTALDEEQKPLATQNAVLISKIARFDFPMEWPDLLSTLLEIVRSSTASESDPRARLVQQRSLYTLHLVVKGLISKTLASGRKQFQQAAPELFTNVVNIYVRYVDMLFASNTTNIESLSGCLETSHMALKCLRRVVVHGFPEFSTSEGPVAFFRLALEHLQKFMAFKESIPEQCSFLVTSVDSHIKLIGKFYLDLMDAHPRQFILTPGASDVLRFYWSLLAGDGNEHAAAPAQTTLIQGLQLVKKTLKDPQFILTDKDPEPVVVRCRHIIENEFMTPETTNKLAEILITKYMRLTEDDLEEWDSNPEEWALEDEADSWKYQLRPCAEKVFMDLLSSHRAQLSPLLVQLAGSTANMSDLFLKDSIYCAIGLGSHALYDAIDFDSWLNGQLSQEVQNADSRHTNATSFNVRDSFRLIRRRIAWMIGKWVSVNVSKPARPTVYTIMLHLLRPQEHMAVRLATAQNLKTCIDDWDFEAATFAPFLEQSVHGLKQLMGEVEEPESRMKILSCMSMIVERMDEHIAPFSQQIIEILPPLWHAATDQNLLQSAILVIMTKLIESLKSQSMGLHHMVMPLIRLSVDPTQEAHVYLMEDGFELWLATLKTTSQSTDELMSLVPAAVSLLSEGMDHMRNMLKILQSYLMLDAERTFQVAGPSLINAVAGIVNDGLRSEASVSIMQFMDLAALTCPIRITGDLYISSGLLSKVLSIIMAKKETNVVLTQYLCFLARLAVEDSVYLSNAVASVGQQFGQSGLLPMLIDLWMEKFDNVSHPKYRKLHAMGLTAMLRTTNAAVLEYLPRLVCIWGDVLNEVNENGTGDSLVYWRETQDDEDDNSEETAEVIRRRELLKRDPVHTTNLAQYVKVSIGECERLNGGAEAFQQQWLSKVDPLMLSTLTPLLG</sequence>
<comment type="subcellular location">
    <subcellularLocation>
        <location evidence="1">Nucleus</location>
    </subcellularLocation>
</comment>
<organism evidence="6 7">
    <name type="scientific">Linnemannia gamsii</name>
    <dbReference type="NCBI Taxonomy" id="64522"/>
    <lineage>
        <taxon>Eukaryota</taxon>
        <taxon>Fungi</taxon>
        <taxon>Fungi incertae sedis</taxon>
        <taxon>Mucoromycota</taxon>
        <taxon>Mortierellomycotina</taxon>
        <taxon>Mortierellomycetes</taxon>
        <taxon>Mortierellales</taxon>
        <taxon>Mortierellaceae</taxon>
        <taxon>Linnemannia</taxon>
    </lineage>
</organism>
<dbReference type="Pfam" id="PF25758">
    <property type="entry name" value="TPR_IPO11"/>
    <property type="match status" value="1"/>
</dbReference>
<dbReference type="PANTHER" id="PTHR10997">
    <property type="entry name" value="IMPORTIN-7, 8, 11"/>
    <property type="match status" value="1"/>
</dbReference>